<evidence type="ECO:0000256" key="3">
    <source>
        <dbReference type="ARBA" id="ARBA00022692"/>
    </source>
</evidence>
<keyword evidence="2" id="KW-1003">Cell membrane</keyword>
<evidence type="ECO:0000256" key="2">
    <source>
        <dbReference type="ARBA" id="ARBA00022475"/>
    </source>
</evidence>
<dbReference type="GO" id="GO:0005886">
    <property type="term" value="C:plasma membrane"/>
    <property type="evidence" value="ECO:0007669"/>
    <property type="project" value="UniProtKB-SubCell"/>
</dbReference>
<dbReference type="InterPro" id="IPR037185">
    <property type="entry name" value="EmrE-like"/>
</dbReference>
<evidence type="ECO:0000256" key="1">
    <source>
        <dbReference type="ARBA" id="ARBA00004651"/>
    </source>
</evidence>
<keyword evidence="4 6" id="KW-1133">Transmembrane helix</keyword>
<dbReference type="STRING" id="988801.SAMN05216522_101211"/>
<evidence type="ECO:0000313" key="9">
    <source>
        <dbReference type="Proteomes" id="UP000242515"/>
    </source>
</evidence>
<feature type="transmembrane region" description="Helical" evidence="6">
    <location>
        <begin position="186"/>
        <end position="203"/>
    </location>
</feature>
<name>A0A1H9DCT6_9GAMM</name>
<feature type="transmembrane region" description="Helical" evidence="6">
    <location>
        <begin position="270"/>
        <end position="291"/>
    </location>
</feature>
<dbReference type="EMBL" id="FOGC01000001">
    <property type="protein sequence ID" value="SEQ10538.1"/>
    <property type="molecule type" value="Genomic_DNA"/>
</dbReference>
<feature type="transmembrane region" description="Helical" evidence="6">
    <location>
        <begin position="120"/>
        <end position="137"/>
    </location>
</feature>
<feature type="transmembrane region" description="Helical" evidence="6">
    <location>
        <begin position="92"/>
        <end position="113"/>
    </location>
</feature>
<dbReference type="PANTHER" id="PTHR42920">
    <property type="entry name" value="OS03G0707200 PROTEIN-RELATED"/>
    <property type="match status" value="1"/>
</dbReference>
<dbReference type="NCBIfam" id="NF008676">
    <property type="entry name" value="PRK11689.1"/>
    <property type="match status" value="1"/>
</dbReference>
<feature type="transmembrane region" description="Helical" evidence="6">
    <location>
        <begin position="209"/>
        <end position="230"/>
    </location>
</feature>
<accession>A0A1H9DCT6</accession>
<keyword evidence="9" id="KW-1185">Reference proteome</keyword>
<keyword evidence="5 6" id="KW-0472">Membrane</keyword>
<feature type="transmembrane region" description="Helical" evidence="6">
    <location>
        <begin position="64"/>
        <end position="86"/>
    </location>
</feature>
<dbReference type="RefSeq" id="WP_092671455.1">
    <property type="nucleotide sequence ID" value="NZ_FOGC01000001.1"/>
</dbReference>
<dbReference type="OrthoDB" id="7065924at2"/>
<dbReference type="Proteomes" id="UP000242515">
    <property type="component" value="Unassembled WGS sequence"/>
</dbReference>
<dbReference type="InterPro" id="IPR051258">
    <property type="entry name" value="Diverse_Substrate_Transporter"/>
</dbReference>
<feature type="transmembrane region" description="Helical" evidence="6">
    <location>
        <begin position="7"/>
        <end position="24"/>
    </location>
</feature>
<proteinExistence type="predicted"/>
<dbReference type="InterPro" id="IPR000620">
    <property type="entry name" value="EamA_dom"/>
</dbReference>
<gene>
    <name evidence="8" type="ORF">SAMN05216522_101211</name>
</gene>
<evidence type="ECO:0000256" key="5">
    <source>
        <dbReference type="ARBA" id="ARBA00023136"/>
    </source>
</evidence>
<protein>
    <submittedName>
        <fullName evidence="8">EamA-like transporter family protein</fullName>
    </submittedName>
</protein>
<evidence type="ECO:0000256" key="4">
    <source>
        <dbReference type="ARBA" id="ARBA00022989"/>
    </source>
</evidence>
<feature type="transmembrane region" description="Helical" evidence="6">
    <location>
        <begin position="30"/>
        <end position="52"/>
    </location>
</feature>
<sequence length="294" mass="31531">MTSPRATLLGISAILLWSTIVGLMRQVTFYFGPIGGSALVYSAASLLLVLTIGFPKLKTFPKAYLYLGTLLFVAYEICLSLSLGFSTSNIQAIQIGLINYLWPSMTLLLAVLLNGQRPRFLMLLGIAISMLGISQVLGQGQGNLWQSMLANLTANPLSFTLAFSGAIIWSLYCVLTKRLANGCNGITLYFILTAIALWSGFLLTTQPSLHVTATGFGALCLLACAMGLGYAAWNMGILHGNITLLATLSYFIPVVSSLFSSIWLGQPLTGIFWIGALLVCGGSLVCWVGGFDFR</sequence>
<dbReference type="AlphaFoldDB" id="A0A1H9DCT6"/>
<evidence type="ECO:0000259" key="7">
    <source>
        <dbReference type="Pfam" id="PF00892"/>
    </source>
</evidence>
<keyword evidence="3 6" id="KW-0812">Transmembrane</keyword>
<feature type="domain" description="EamA" evidence="7">
    <location>
        <begin position="160"/>
        <end position="285"/>
    </location>
</feature>
<evidence type="ECO:0000256" key="6">
    <source>
        <dbReference type="SAM" id="Phobius"/>
    </source>
</evidence>
<dbReference type="Pfam" id="PF00892">
    <property type="entry name" value="EamA"/>
    <property type="match status" value="2"/>
</dbReference>
<feature type="domain" description="EamA" evidence="7">
    <location>
        <begin position="7"/>
        <end position="134"/>
    </location>
</feature>
<feature type="transmembrane region" description="Helical" evidence="6">
    <location>
        <begin position="242"/>
        <end position="264"/>
    </location>
</feature>
<reference evidence="9" key="1">
    <citation type="submission" date="2016-10" db="EMBL/GenBank/DDBJ databases">
        <authorList>
            <person name="Varghese N."/>
            <person name="Submissions S."/>
        </authorList>
    </citation>
    <scope>NUCLEOTIDE SEQUENCE [LARGE SCALE GENOMIC DNA]</scope>
    <source>
        <strain evidence="9">8N4</strain>
    </source>
</reference>
<feature type="transmembrane region" description="Helical" evidence="6">
    <location>
        <begin position="157"/>
        <end position="174"/>
    </location>
</feature>
<dbReference type="PANTHER" id="PTHR42920:SF24">
    <property type="entry name" value="AROMATIC AMINO ACID EXPORTER YDDG"/>
    <property type="match status" value="1"/>
</dbReference>
<evidence type="ECO:0000313" key="8">
    <source>
        <dbReference type="EMBL" id="SEQ10538.1"/>
    </source>
</evidence>
<organism evidence="8 9">
    <name type="scientific">Rosenbergiella nectarea</name>
    <dbReference type="NCBI Taxonomy" id="988801"/>
    <lineage>
        <taxon>Bacteria</taxon>
        <taxon>Pseudomonadati</taxon>
        <taxon>Pseudomonadota</taxon>
        <taxon>Gammaproteobacteria</taxon>
        <taxon>Enterobacterales</taxon>
        <taxon>Erwiniaceae</taxon>
        <taxon>Rosenbergiella</taxon>
    </lineage>
</organism>
<comment type="subcellular location">
    <subcellularLocation>
        <location evidence="1">Cell membrane</location>
        <topology evidence="1">Multi-pass membrane protein</topology>
    </subcellularLocation>
</comment>
<dbReference type="SUPFAM" id="SSF103481">
    <property type="entry name" value="Multidrug resistance efflux transporter EmrE"/>
    <property type="match status" value="2"/>
</dbReference>